<protein>
    <recommendedName>
        <fullName evidence="4">Transmembrane protein</fullName>
    </recommendedName>
</protein>
<name>A0A6A6NZ30_9PEZI</name>
<proteinExistence type="predicted"/>
<accession>A0A6A6NZ30</accession>
<evidence type="ECO:0000313" key="2">
    <source>
        <dbReference type="EMBL" id="KAF2456513.1"/>
    </source>
</evidence>
<dbReference type="AlphaFoldDB" id="A0A6A6NZ30"/>
<gene>
    <name evidence="2" type="ORF">BDY21DRAFT_347425</name>
</gene>
<dbReference type="EMBL" id="MU001683">
    <property type="protein sequence ID" value="KAF2456513.1"/>
    <property type="molecule type" value="Genomic_DNA"/>
</dbReference>
<feature type="transmembrane region" description="Helical" evidence="1">
    <location>
        <begin position="93"/>
        <end position="115"/>
    </location>
</feature>
<evidence type="ECO:0000313" key="3">
    <source>
        <dbReference type="Proteomes" id="UP000799766"/>
    </source>
</evidence>
<evidence type="ECO:0008006" key="4">
    <source>
        <dbReference type="Google" id="ProtNLM"/>
    </source>
</evidence>
<keyword evidence="3" id="KW-1185">Reference proteome</keyword>
<evidence type="ECO:0000256" key="1">
    <source>
        <dbReference type="SAM" id="Phobius"/>
    </source>
</evidence>
<dbReference type="Proteomes" id="UP000799766">
    <property type="component" value="Unassembled WGS sequence"/>
</dbReference>
<keyword evidence="1" id="KW-1133">Transmembrane helix</keyword>
<keyword evidence="1" id="KW-0812">Transmembrane</keyword>
<sequence>MSVVKNAWKRIQAGWEGLADGRLQMLRAPSTLFLLHLASLLPPGLLRSSSSFSVVSASRAAFGESGAFRLAVSISYSLLYYFFFPVFTYLPTYLPILAIFLVFFYRCRLCFLLPFCMGAPLRYHCLFIFYSVADHFRSLLACAFLKSLLASVDIAAQSNAKIFPPFRFDSKWFLEFGAFLFSVRLGLLLLRWIRGKKRMAVQPGS</sequence>
<organism evidence="2 3">
    <name type="scientific">Lineolata rhizophorae</name>
    <dbReference type="NCBI Taxonomy" id="578093"/>
    <lineage>
        <taxon>Eukaryota</taxon>
        <taxon>Fungi</taxon>
        <taxon>Dikarya</taxon>
        <taxon>Ascomycota</taxon>
        <taxon>Pezizomycotina</taxon>
        <taxon>Dothideomycetes</taxon>
        <taxon>Dothideomycetes incertae sedis</taxon>
        <taxon>Lineolatales</taxon>
        <taxon>Lineolataceae</taxon>
        <taxon>Lineolata</taxon>
    </lineage>
</organism>
<feature type="transmembrane region" description="Helical" evidence="1">
    <location>
        <begin position="172"/>
        <end position="190"/>
    </location>
</feature>
<keyword evidence="1" id="KW-0472">Membrane</keyword>
<reference evidence="2" key="1">
    <citation type="journal article" date="2020" name="Stud. Mycol.">
        <title>101 Dothideomycetes genomes: a test case for predicting lifestyles and emergence of pathogens.</title>
        <authorList>
            <person name="Haridas S."/>
            <person name="Albert R."/>
            <person name="Binder M."/>
            <person name="Bloem J."/>
            <person name="Labutti K."/>
            <person name="Salamov A."/>
            <person name="Andreopoulos B."/>
            <person name="Baker S."/>
            <person name="Barry K."/>
            <person name="Bills G."/>
            <person name="Bluhm B."/>
            <person name="Cannon C."/>
            <person name="Castanera R."/>
            <person name="Culley D."/>
            <person name="Daum C."/>
            <person name="Ezra D."/>
            <person name="Gonzalez J."/>
            <person name="Henrissat B."/>
            <person name="Kuo A."/>
            <person name="Liang C."/>
            <person name="Lipzen A."/>
            <person name="Lutzoni F."/>
            <person name="Magnuson J."/>
            <person name="Mondo S."/>
            <person name="Nolan M."/>
            <person name="Ohm R."/>
            <person name="Pangilinan J."/>
            <person name="Park H.-J."/>
            <person name="Ramirez L."/>
            <person name="Alfaro M."/>
            <person name="Sun H."/>
            <person name="Tritt A."/>
            <person name="Yoshinaga Y."/>
            <person name="Zwiers L.-H."/>
            <person name="Turgeon B."/>
            <person name="Goodwin S."/>
            <person name="Spatafora J."/>
            <person name="Crous P."/>
            <person name="Grigoriev I."/>
        </authorList>
    </citation>
    <scope>NUCLEOTIDE SEQUENCE</scope>
    <source>
        <strain evidence="2">ATCC 16933</strain>
    </source>
</reference>